<dbReference type="EMBL" id="JAKOGI010000335">
    <property type="protein sequence ID" value="KAJ8436663.1"/>
    <property type="molecule type" value="Genomic_DNA"/>
</dbReference>
<name>A0A9Q1QBZ7_9CARY</name>
<accession>A0A9Q1QBZ7</accession>
<gene>
    <name evidence="2" type="ORF">Cgig2_006373</name>
</gene>
<proteinExistence type="predicted"/>
<evidence type="ECO:0000313" key="2">
    <source>
        <dbReference type="EMBL" id="KAJ8436663.1"/>
    </source>
</evidence>
<keyword evidence="3" id="KW-1185">Reference proteome</keyword>
<dbReference type="PANTHER" id="PTHR34835">
    <property type="entry name" value="OS07G0283600 PROTEIN-RELATED"/>
    <property type="match status" value="1"/>
</dbReference>
<feature type="region of interest" description="Disordered" evidence="1">
    <location>
        <begin position="220"/>
        <end position="245"/>
    </location>
</feature>
<feature type="region of interest" description="Disordered" evidence="1">
    <location>
        <begin position="1"/>
        <end position="27"/>
    </location>
</feature>
<organism evidence="2 3">
    <name type="scientific">Carnegiea gigantea</name>
    <dbReference type="NCBI Taxonomy" id="171969"/>
    <lineage>
        <taxon>Eukaryota</taxon>
        <taxon>Viridiplantae</taxon>
        <taxon>Streptophyta</taxon>
        <taxon>Embryophyta</taxon>
        <taxon>Tracheophyta</taxon>
        <taxon>Spermatophyta</taxon>
        <taxon>Magnoliopsida</taxon>
        <taxon>eudicotyledons</taxon>
        <taxon>Gunneridae</taxon>
        <taxon>Pentapetalae</taxon>
        <taxon>Caryophyllales</taxon>
        <taxon>Cactineae</taxon>
        <taxon>Cactaceae</taxon>
        <taxon>Cactoideae</taxon>
        <taxon>Echinocereeae</taxon>
        <taxon>Carnegiea</taxon>
    </lineage>
</organism>
<dbReference type="PANTHER" id="PTHR34835:SF34">
    <property type="entry name" value="OS08G0555500 PROTEIN"/>
    <property type="match status" value="1"/>
</dbReference>
<feature type="compositionally biased region" description="Basic and acidic residues" evidence="1">
    <location>
        <begin position="1"/>
        <end position="19"/>
    </location>
</feature>
<sequence>MPTCEHEDVDHNATKKEGEEGTPIQEAPKVVPKMKKPVLKYEGKKPIDQKNAQLSIGAALLEEKTRSLGQDIKMPSQEQPLKYEKGGNEKRMYQKEFITRMNIRSFSSMLNEAQTEAARSMGFASFLKVDLKQIPGKFTKWLVESIDPYSASFVLPDGQRFTVIAFDVYMTLGVPIGGREIMEITGSSKDEEYEEVHAAGVKEWKIEHIAPEMTRMPHKSNEELNSKKHAAHDKQTEKVKEKEELPNQPIDKVAEKRKPIKDPIDKPLSTKAKSDKFNWNRKGMTSLHEKVQRKMRTTRRAVSRSLPKHSKTVIGLLVFSLALDNSSDKESVIGGGANGTVIEGCNIWKNHVSDVEPSSSSDSEENDPIYECKEVDHENEQIEPKEEVAIRQLVKAARKRNKPSLQFKGASAALVLVKATSLGKGLQIVHEERALKFEGDASKKRTYQKAFITRMSMRSFSSLVAQLNEAQAEAVRAMGFASFLKVDLKQIPGKFSKWLVESFDPYNVCFRLLDGQKFSATTFDVYVTLGVPLGGREIIEITKSLTDEEHGELHAVWLKE</sequence>
<comment type="caution">
    <text evidence="2">The sequence shown here is derived from an EMBL/GenBank/DDBJ whole genome shotgun (WGS) entry which is preliminary data.</text>
</comment>
<dbReference type="AlphaFoldDB" id="A0A9Q1QBZ7"/>
<evidence type="ECO:0000256" key="1">
    <source>
        <dbReference type="SAM" id="MobiDB-lite"/>
    </source>
</evidence>
<evidence type="ECO:0000313" key="3">
    <source>
        <dbReference type="Proteomes" id="UP001153076"/>
    </source>
</evidence>
<reference evidence="2" key="1">
    <citation type="submission" date="2022-04" db="EMBL/GenBank/DDBJ databases">
        <title>Carnegiea gigantea Genome sequencing and assembly v2.</title>
        <authorList>
            <person name="Copetti D."/>
            <person name="Sanderson M.J."/>
            <person name="Burquez A."/>
            <person name="Wojciechowski M.F."/>
        </authorList>
    </citation>
    <scope>NUCLEOTIDE SEQUENCE</scope>
    <source>
        <strain evidence="2">SGP5-SGP5p</strain>
        <tissue evidence="2">Aerial part</tissue>
    </source>
</reference>
<dbReference type="Proteomes" id="UP001153076">
    <property type="component" value="Unassembled WGS sequence"/>
</dbReference>
<protein>
    <submittedName>
        <fullName evidence="2">Uncharacterized protein</fullName>
    </submittedName>
</protein>